<keyword evidence="11" id="KW-1185">Reference proteome</keyword>
<feature type="domain" description="Receptor ligand binding region" evidence="9">
    <location>
        <begin position="73"/>
        <end position="301"/>
    </location>
</feature>
<evidence type="ECO:0000313" key="11">
    <source>
        <dbReference type="Proteomes" id="UP001148018"/>
    </source>
</evidence>
<dbReference type="GO" id="GO:0016020">
    <property type="term" value="C:membrane"/>
    <property type="evidence" value="ECO:0007669"/>
    <property type="project" value="UniProtKB-SubCell"/>
</dbReference>
<dbReference type="InterPro" id="IPR001828">
    <property type="entry name" value="ANF_lig-bd_rcpt"/>
</dbReference>
<accession>A0A9Q0DZY0</accession>
<dbReference type="InterPro" id="IPR028082">
    <property type="entry name" value="Peripla_BP_I"/>
</dbReference>
<name>A0A9Q0DZY0_9TELE</name>
<evidence type="ECO:0000256" key="6">
    <source>
        <dbReference type="ARBA" id="ARBA00023170"/>
    </source>
</evidence>
<evidence type="ECO:0000313" key="10">
    <source>
        <dbReference type="EMBL" id="KAJ3598050.1"/>
    </source>
</evidence>
<dbReference type="EMBL" id="JANIIK010000109">
    <property type="protein sequence ID" value="KAJ3598050.1"/>
    <property type="molecule type" value="Genomic_DNA"/>
</dbReference>
<dbReference type="Proteomes" id="UP001148018">
    <property type="component" value="Unassembled WGS sequence"/>
</dbReference>
<dbReference type="InterPro" id="IPR001170">
    <property type="entry name" value="ANPR/GUC"/>
</dbReference>
<evidence type="ECO:0000256" key="7">
    <source>
        <dbReference type="ARBA" id="ARBA00023180"/>
    </source>
</evidence>
<protein>
    <recommendedName>
        <fullName evidence="9">Receptor ligand binding region domain-containing protein</fullName>
    </recommendedName>
</protein>
<dbReference type="GO" id="GO:0017046">
    <property type="term" value="F:peptide hormone binding"/>
    <property type="evidence" value="ECO:0007669"/>
    <property type="project" value="TreeGrafter"/>
</dbReference>
<keyword evidence="4" id="KW-1133">Transmembrane helix</keyword>
<evidence type="ECO:0000256" key="2">
    <source>
        <dbReference type="ARBA" id="ARBA00022692"/>
    </source>
</evidence>
<comment type="caution">
    <text evidence="10">The sequence shown here is derived from an EMBL/GenBank/DDBJ whole genome shotgun (WGS) entry which is preliminary data.</text>
</comment>
<keyword evidence="2" id="KW-0812">Transmembrane</keyword>
<proteinExistence type="predicted"/>
<keyword evidence="6" id="KW-0675">Receptor</keyword>
<evidence type="ECO:0000256" key="3">
    <source>
        <dbReference type="ARBA" id="ARBA00022729"/>
    </source>
</evidence>
<dbReference type="GO" id="GO:0007165">
    <property type="term" value="P:signal transduction"/>
    <property type="evidence" value="ECO:0007669"/>
    <property type="project" value="TreeGrafter"/>
</dbReference>
<keyword evidence="3 8" id="KW-0732">Signal</keyword>
<keyword evidence="7" id="KW-0325">Glycoprotein</keyword>
<evidence type="ECO:0000256" key="1">
    <source>
        <dbReference type="ARBA" id="ARBA00004479"/>
    </source>
</evidence>
<feature type="signal peptide" evidence="8">
    <location>
        <begin position="1"/>
        <end position="30"/>
    </location>
</feature>
<dbReference type="Pfam" id="PF01094">
    <property type="entry name" value="ANF_receptor"/>
    <property type="match status" value="1"/>
</dbReference>
<dbReference type="SUPFAM" id="SSF53822">
    <property type="entry name" value="Periplasmic binding protein-like I"/>
    <property type="match status" value="1"/>
</dbReference>
<gene>
    <name evidence="10" type="ORF">NHX12_001564</name>
</gene>
<evidence type="ECO:0000256" key="5">
    <source>
        <dbReference type="ARBA" id="ARBA00023136"/>
    </source>
</evidence>
<dbReference type="InterPro" id="IPR052612">
    <property type="entry name" value="ANP_Clearance_Receptor"/>
</dbReference>
<dbReference type="PANTHER" id="PTHR44755">
    <property type="entry name" value="NATRIURETIC PEPTIDE RECEPTOR 3-RELATED"/>
    <property type="match status" value="1"/>
</dbReference>
<evidence type="ECO:0000256" key="8">
    <source>
        <dbReference type="SAM" id="SignalP"/>
    </source>
</evidence>
<dbReference type="PRINTS" id="PR00255">
    <property type="entry name" value="NATPEPTIDER"/>
</dbReference>
<evidence type="ECO:0000259" key="9">
    <source>
        <dbReference type="Pfam" id="PF01094"/>
    </source>
</evidence>
<dbReference type="PANTHER" id="PTHR44755:SF5">
    <property type="entry name" value="GUANYLATE CYCLASE"/>
    <property type="match status" value="1"/>
</dbReference>
<organism evidence="10 11">
    <name type="scientific">Muraenolepis orangiensis</name>
    <name type="common">Patagonian moray cod</name>
    <dbReference type="NCBI Taxonomy" id="630683"/>
    <lineage>
        <taxon>Eukaryota</taxon>
        <taxon>Metazoa</taxon>
        <taxon>Chordata</taxon>
        <taxon>Craniata</taxon>
        <taxon>Vertebrata</taxon>
        <taxon>Euteleostomi</taxon>
        <taxon>Actinopterygii</taxon>
        <taxon>Neopterygii</taxon>
        <taxon>Teleostei</taxon>
        <taxon>Neoteleostei</taxon>
        <taxon>Acanthomorphata</taxon>
        <taxon>Zeiogadaria</taxon>
        <taxon>Gadariae</taxon>
        <taxon>Gadiformes</taxon>
        <taxon>Muraenolepidoidei</taxon>
        <taxon>Muraenolepididae</taxon>
        <taxon>Muraenolepis</taxon>
    </lineage>
</organism>
<reference evidence="10" key="1">
    <citation type="submission" date="2022-07" db="EMBL/GenBank/DDBJ databases">
        <title>Chromosome-level genome of Muraenolepis orangiensis.</title>
        <authorList>
            <person name="Kim J."/>
        </authorList>
    </citation>
    <scope>NUCLEOTIDE SEQUENCE</scope>
    <source>
        <strain evidence="10">KU_S4_2022</strain>
        <tissue evidence="10">Muscle</tissue>
    </source>
</reference>
<dbReference type="AlphaFoldDB" id="A0A9Q0DZY0"/>
<comment type="subcellular location">
    <subcellularLocation>
        <location evidence="1">Membrane</location>
        <topology evidence="1">Single-pass type I membrane protein</topology>
    </subcellularLocation>
</comment>
<dbReference type="GO" id="GO:0016941">
    <property type="term" value="F:natriuretic peptide receptor activity"/>
    <property type="evidence" value="ECO:0007669"/>
    <property type="project" value="TreeGrafter"/>
</dbReference>
<keyword evidence="5" id="KW-0472">Membrane</keyword>
<dbReference type="OrthoDB" id="1890790at2759"/>
<evidence type="ECO:0000256" key="4">
    <source>
        <dbReference type="ARBA" id="ARBA00022989"/>
    </source>
</evidence>
<sequence>MVQWKDNPRRMLVLMVLLLVLLLGSQWVQGRSSARGSRHLGRGQRDLQPLQEIRLAIILPQINTVYPWAWPRVGPAVERAIQTINADSALLPNHRLTYSFKNSENKDGICCESLSALAAMDFKYLYDPWVFIGPGCSYASSPVGSYTSLWSIPMVTAGASAVAFSNLPSITNTGPTHKKLGKFVLRVCEKFGWQNQVMLLFNDNKVDDRPCYFAIEGLYTELDNATFLVQERVFRENQPPLNYSEIISDIQQLGRVVFTCCSPDVFRKIMVKFRQAGLAMEEYVFLFIDVFGESLINNHRQPWARGDSDDHIAMEAYQVTMASWRSL</sequence>
<feature type="chain" id="PRO_5040515060" description="Receptor ligand binding region domain-containing protein" evidence="8">
    <location>
        <begin position="31"/>
        <end position="327"/>
    </location>
</feature>
<dbReference type="Gene3D" id="3.40.50.2300">
    <property type="match status" value="1"/>
</dbReference>